<proteinExistence type="predicted"/>
<feature type="compositionally biased region" description="Polar residues" evidence="5">
    <location>
        <begin position="792"/>
        <end position="801"/>
    </location>
</feature>
<feature type="compositionally biased region" description="Basic and acidic residues" evidence="5">
    <location>
        <begin position="183"/>
        <end position="192"/>
    </location>
</feature>
<feature type="region of interest" description="Disordered" evidence="5">
    <location>
        <begin position="784"/>
        <end position="813"/>
    </location>
</feature>
<feature type="domain" description="TATA element modulatory factor 1 TATA binding" evidence="6">
    <location>
        <begin position="855"/>
        <end position="961"/>
    </location>
</feature>
<feature type="compositionally biased region" description="Low complexity" evidence="5">
    <location>
        <begin position="124"/>
        <end position="137"/>
    </location>
</feature>
<reference evidence="7" key="1">
    <citation type="submission" date="2024-02" db="EMBL/GenBank/DDBJ databases">
        <authorList>
            <consortium name="ELIXIR-Norway"/>
            <consortium name="Elixir Norway"/>
        </authorList>
    </citation>
    <scope>NUCLEOTIDE SEQUENCE</scope>
</reference>
<dbReference type="Pfam" id="PF12325">
    <property type="entry name" value="TMF_TATA_bd"/>
    <property type="match status" value="1"/>
</dbReference>
<keyword evidence="2" id="KW-0333">Golgi apparatus</keyword>
<feature type="region of interest" description="Disordered" evidence="5">
    <location>
        <begin position="121"/>
        <end position="275"/>
    </location>
</feature>
<sequence>MAWLGKVTLSDFAGAVTKLSESVKNIEKNFDSALGFDDVSEGKEEGWIEESGKTEMEKTTTSVFESLLPPVIQSWPTTTINETLGAAAKLDGATNSSLPISKPNAAGAGALDTKELIAKSKNPSAESSELLHSFSSEQQHPPSTDSNSSVVVQEEEQQQKLSGTDVPGLQGGVDPGTAAVGVLDKKLQDSHDAAAAPTNEEETEAFEQQHEIQHLQTEAETQLQQQQPEGPTGGGEVVHTEEDEVVDSSSSTVLDGGESESRTIVPTTENQTNGQLESGVIGHHLENADQQENSVGDNNRLSPDVAGVANGRKQGGDEDYVVESTGEVVGNKDLVMDMDPQDGKKLKVELSMMEAALQGAAKQSQLKADEISRLMIENEELKAVLDELKRKASDVELDALREEYQQRVSAAERKVYALTKERDMLRREQNRKSDSSILLKEKDEIIKQVMAEGEELSKKQAVQEGQMKKLRAQIRELEDEKQRLNSKLQVEEAKVESIRKDKAATEKALQESVERCQVELASQKEYYSKALMEAKDAAALAEARVDSEARAGVERLLLEATERETSLVQTIEELRESLTRMEKQAAVREDMMRSEMEDVEKRCQAAEVRYEELVTRMPDSTRPLLRQIEALQESAAMRTEAWSGVERSLNSRLQQAEAKAAAAQERERAVNERLTQTMSRMAVMEAQLSCLRAEQSQLSRSLEKERQRASESRQEYLAATEAAATQEGRARQLEEEIAAMKRQYRHDIKEEKARREALEQEIEQERAAMADYEKRIRAEGRAAAEKAVASAQPSELSTGMSHSRRWPSMSSQGSMEESFYLQASLDATPERGTGERFSFSERPPSPLPHFGKSMVSAATYEQLETHLRQKEGELASYGSRLAALESTRDSLAEELVKATTQCEQLRSEASLIPGMKAELESLRQRHTSALELMGERDEEVEELRADLSDVKQMYREQIDMLVSQIERLSVAMGSS</sequence>
<evidence type="ECO:0000256" key="4">
    <source>
        <dbReference type="SAM" id="Coils"/>
    </source>
</evidence>
<evidence type="ECO:0000256" key="1">
    <source>
        <dbReference type="ARBA" id="ARBA00004555"/>
    </source>
</evidence>
<accession>A0ABP0VYT6</accession>
<dbReference type="InterPro" id="IPR022091">
    <property type="entry name" value="TMF_TATA-bd"/>
</dbReference>
<comment type="subcellular location">
    <subcellularLocation>
        <location evidence="1">Golgi apparatus</location>
    </subcellularLocation>
</comment>
<evidence type="ECO:0000256" key="3">
    <source>
        <dbReference type="ARBA" id="ARBA00023054"/>
    </source>
</evidence>
<dbReference type="Pfam" id="PF12329">
    <property type="entry name" value="TMF_DNA_bd"/>
    <property type="match status" value="1"/>
</dbReference>
<protein>
    <recommendedName>
        <fullName evidence="6">TATA element modulatory factor 1 TATA binding domain-containing protein</fullName>
    </recommendedName>
</protein>
<feature type="coiled-coil region" evidence="4">
    <location>
        <begin position="564"/>
        <end position="616"/>
    </location>
</feature>
<dbReference type="InterPro" id="IPR022092">
    <property type="entry name" value="TMF_DNA-bd"/>
</dbReference>
<evidence type="ECO:0000313" key="7">
    <source>
        <dbReference type="EMBL" id="CAK9259686.1"/>
    </source>
</evidence>
<evidence type="ECO:0000256" key="5">
    <source>
        <dbReference type="SAM" id="MobiDB-lite"/>
    </source>
</evidence>
<feature type="region of interest" description="Disordered" evidence="5">
    <location>
        <begin position="701"/>
        <end position="730"/>
    </location>
</feature>
<keyword evidence="3 4" id="KW-0175">Coiled coil</keyword>
<dbReference type="Proteomes" id="UP001497444">
    <property type="component" value="Chromosome 12"/>
</dbReference>
<feature type="coiled-coil region" evidence="4">
    <location>
        <begin position="460"/>
        <end position="508"/>
    </location>
</feature>
<feature type="compositionally biased region" description="Polar residues" evidence="5">
    <location>
        <begin position="262"/>
        <end position="275"/>
    </location>
</feature>
<dbReference type="EMBL" id="OZ020107">
    <property type="protein sequence ID" value="CAK9259686.1"/>
    <property type="molecule type" value="Genomic_DNA"/>
</dbReference>
<organism evidence="7 8">
    <name type="scientific">Sphagnum jensenii</name>
    <dbReference type="NCBI Taxonomy" id="128206"/>
    <lineage>
        <taxon>Eukaryota</taxon>
        <taxon>Viridiplantae</taxon>
        <taxon>Streptophyta</taxon>
        <taxon>Embryophyta</taxon>
        <taxon>Bryophyta</taxon>
        <taxon>Sphagnophytina</taxon>
        <taxon>Sphagnopsida</taxon>
        <taxon>Sphagnales</taxon>
        <taxon>Sphagnaceae</taxon>
        <taxon>Sphagnum</taxon>
    </lineage>
</organism>
<dbReference type="PANTHER" id="PTHR47347">
    <property type="entry name" value="GOLGIN CANDIDATE 5"/>
    <property type="match status" value="1"/>
</dbReference>
<feature type="coiled-coil region" evidence="4">
    <location>
        <begin position="371"/>
        <end position="428"/>
    </location>
</feature>
<keyword evidence="8" id="KW-1185">Reference proteome</keyword>
<evidence type="ECO:0000256" key="2">
    <source>
        <dbReference type="ARBA" id="ARBA00023034"/>
    </source>
</evidence>
<dbReference type="PANTHER" id="PTHR47347:SF2">
    <property type="entry name" value="GOLGIN CANDIDATE 5"/>
    <property type="match status" value="1"/>
</dbReference>
<feature type="region of interest" description="Disordered" evidence="5">
    <location>
        <begin position="830"/>
        <end position="852"/>
    </location>
</feature>
<name>A0ABP0VYT6_9BRYO</name>
<feature type="compositionally biased region" description="Polar residues" evidence="5">
    <location>
        <begin position="138"/>
        <end position="149"/>
    </location>
</feature>
<feature type="compositionally biased region" description="Basic and acidic residues" evidence="5">
    <location>
        <begin position="701"/>
        <end position="714"/>
    </location>
</feature>
<evidence type="ECO:0000259" key="6">
    <source>
        <dbReference type="Pfam" id="PF12325"/>
    </source>
</evidence>
<feature type="compositionally biased region" description="Low complexity" evidence="5">
    <location>
        <begin position="214"/>
        <end position="230"/>
    </location>
</feature>
<evidence type="ECO:0000313" key="8">
    <source>
        <dbReference type="Proteomes" id="UP001497444"/>
    </source>
</evidence>
<gene>
    <name evidence="7" type="ORF">CSSPJE1EN1_LOCUS5164</name>
</gene>
<feature type="coiled-coil region" evidence="4">
    <location>
        <begin position="860"/>
        <end position="908"/>
    </location>
</feature>